<dbReference type="EMBL" id="MIKF01000019">
    <property type="protein sequence ID" value="RTE83156.1"/>
    <property type="molecule type" value="Genomic_DNA"/>
</dbReference>
<sequence length="258" mass="28231">MDGCVRGEITDQGRKAAQAQAQGNASFQHLARTLHLPLGRAFPGVGSYPAQSDDSSLVAIECRPSYHQVDLIDQSHTQPTTIMSEPLTKVDSAVQGLSSSPKEENLVKKAGRRQSSISPDVMNITDLEAQGIELQLAPETQKTGWKINTSPNTVEDPALLKLPLSKPLIKKIDLHFPLGKEVTARNLKGVTIKDALDAIHKAYKKRADDELDLPYLAGFEWDKEESWTRLVVHLQAQPSTTGGHTGGGKKKKNKKNEE</sequence>
<protein>
    <submittedName>
        <fullName evidence="2">Uncharacterized protein</fullName>
    </submittedName>
</protein>
<reference evidence="2 3" key="1">
    <citation type="submission" date="2017-06" db="EMBL/GenBank/DDBJ databases">
        <title>Comparative genomic analysis of Ambrosia Fusariam Clade fungi.</title>
        <authorList>
            <person name="Stajich J.E."/>
            <person name="Carrillo J."/>
            <person name="Kijimoto T."/>
            <person name="Eskalen A."/>
            <person name="O'Donnell K."/>
            <person name="Kasson M."/>
        </authorList>
    </citation>
    <scope>NUCLEOTIDE SEQUENCE [LARGE SCALE GENOMIC DNA]</scope>
    <source>
        <strain evidence="2 3">UCR1854</strain>
    </source>
</reference>
<dbReference type="AlphaFoldDB" id="A0A430M595"/>
<organism evidence="2 3">
    <name type="scientific">Fusarium euwallaceae</name>
    <dbReference type="NCBI Taxonomy" id="1147111"/>
    <lineage>
        <taxon>Eukaryota</taxon>
        <taxon>Fungi</taxon>
        <taxon>Dikarya</taxon>
        <taxon>Ascomycota</taxon>
        <taxon>Pezizomycotina</taxon>
        <taxon>Sordariomycetes</taxon>
        <taxon>Hypocreomycetidae</taxon>
        <taxon>Hypocreales</taxon>
        <taxon>Nectriaceae</taxon>
        <taxon>Fusarium</taxon>
        <taxon>Fusarium solani species complex</taxon>
    </lineage>
</organism>
<name>A0A430M595_9HYPO</name>
<comment type="caution">
    <text evidence="2">The sequence shown here is derived from an EMBL/GenBank/DDBJ whole genome shotgun (WGS) entry which is preliminary data.</text>
</comment>
<feature type="compositionally biased region" description="Basic residues" evidence="1">
    <location>
        <begin position="247"/>
        <end position="258"/>
    </location>
</feature>
<proteinExistence type="predicted"/>
<evidence type="ECO:0000256" key="1">
    <source>
        <dbReference type="SAM" id="MobiDB-lite"/>
    </source>
</evidence>
<keyword evidence="3" id="KW-1185">Reference proteome</keyword>
<evidence type="ECO:0000313" key="2">
    <source>
        <dbReference type="EMBL" id="RTE83156.1"/>
    </source>
</evidence>
<feature type="region of interest" description="Disordered" evidence="1">
    <location>
        <begin position="233"/>
        <end position="258"/>
    </location>
</feature>
<dbReference type="Proteomes" id="UP000287124">
    <property type="component" value="Unassembled WGS sequence"/>
</dbReference>
<accession>A0A430M595</accession>
<evidence type="ECO:0000313" key="3">
    <source>
        <dbReference type="Proteomes" id="UP000287124"/>
    </source>
</evidence>
<gene>
    <name evidence="2" type="ORF">BHE90_002311</name>
</gene>